<dbReference type="Proteomes" id="UP000038010">
    <property type="component" value="Unassembled WGS sequence"/>
</dbReference>
<dbReference type="STRING" id="1664694.A0A0N0NPA8"/>
<dbReference type="GeneID" id="28742014"/>
<feature type="domain" description="Heterokaryon incompatibility" evidence="1">
    <location>
        <begin position="206"/>
        <end position="336"/>
    </location>
</feature>
<keyword evidence="3" id="KW-1185">Reference proteome</keyword>
<gene>
    <name evidence="2" type="ORF">AB675_9587</name>
</gene>
<dbReference type="Pfam" id="PF06985">
    <property type="entry name" value="HET"/>
    <property type="match status" value="1"/>
</dbReference>
<dbReference type="RefSeq" id="XP_018002471.1">
    <property type="nucleotide sequence ID" value="XM_018150134.1"/>
</dbReference>
<evidence type="ECO:0000313" key="2">
    <source>
        <dbReference type="EMBL" id="KPI42508.1"/>
    </source>
</evidence>
<comment type="caution">
    <text evidence="2">The sequence shown here is derived from an EMBL/GenBank/DDBJ whole genome shotgun (WGS) entry which is preliminary data.</text>
</comment>
<protein>
    <recommendedName>
        <fullName evidence="1">Heterokaryon incompatibility domain-containing protein</fullName>
    </recommendedName>
</protein>
<organism evidence="2 3">
    <name type="scientific">Cyphellophora attinorum</name>
    <dbReference type="NCBI Taxonomy" id="1664694"/>
    <lineage>
        <taxon>Eukaryota</taxon>
        <taxon>Fungi</taxon>
        <taxon>Dikarya</taxon>
        <taxon>Ascomycota</taxon>
        <taxon>Pezizomycotina</taxon>
        <taxon>Eurotiomycetes</taxon>
        <taxon>Chaetothyriomycetidae</taxon>
        <taxon>Chaetothyriales</taxon>
        <taxon>Cyphellophoraceae</taxon>
        <taxon>Cyphellophora</taxon>
    </lineage>
</organism>
<dbReference type="InterPro" id="IPR010730">
    <property type="entry name" value="HET"/>
</dbReference>
<accession>A0A0N0NPA8</accession>
<dbReference type="AlphaFoldDB" id="A0A0N0NPA8"/>
<proteinExistence type="predicted"/>
<dbReference type="VEuPathDB" id="FungiDB:AB675_9587"/>
<dbReference type="OrthoDB" id="5125733at2759"/>
<name>A0A0N0NPA8_9EURO</name>
<sequence>MEATGQSEPVTLTGQQATIQPIPGKLCTTCWRMATTETDFHRETTFRRIREKAGSCSLCAIFLARRQVVLEAAREQDERIDEHTIDDNRVQINVRDVVAATSGTYYRLIDLRLDTDVERMHYYFTVVSCNDTDSSATLPVWRSFPTTIDEKYRRMRIWFDACRLEHADCVPRSQRLPTRLLQIENSADPQLRLVDTARMPEQDVVYAALSYCWGSNGVLLRTTRENELQHRSQIPYRDLPRTFQDAVQIAQTLDIGYLWIDSLCILQDDPAEWKREATRMDQVYLGATLTIAASDGHSASSGFFASHKAPSGNEAPGRVHLAITGDDQSEPPLFVQVHDRGLPSRGRPDKALPLLRTRGWTLLESTLSQRVVHCYRSELYWRCNQGCQNESGLTVSATWNEPWNVPALDVENQPMHDVDTLWGKLIDDYSERNFTYPKDRLIAFAGLVNRFRAATGDSPCIGMWKGNIHQDLGWARCGSLDGTSLVNECTDRLPSWTWLSCPVGVWSHWAGEVIARGQYAGSHDFHARVTNWHTSWEGVPFKAAPEHAFMEVRGPVEGVYVYTEEVALKEQGPTPRCLMKMLSRSGATSSRELQPLVRWDTEHRRPAEELTCLHLSTSFWEGDDTVMETFLLLKRVNVKPETYRRIGIGQVDDSPDDKAFCISEVRKIRLI</sequence>
<dbReference type="EMBL" id="LFJN01000007">
    <property type="protein sequence ID" value="KPI42508.1"/>
    <property type="molecule type" value="Genomic_DNA"/>
</dbReference>
<evidence type="ECO:0000313" key="3">
    <source>
        <dbReference type="Proteomes" id="UP000038010"/>
    </source>
</evidence>
<dbReference type="PANTHER" id="PTHR33112:SF10">
    <property type="entry name" value="TOL"/>
    <property type="match status" value="1"/>
</dbReference>
<reference evidence="2 3" key="1">
    <citation type="submission" date="2015-06" db="EMBL/GenBank/DDBJ databases">
        <title>Draft genome of the ant-associated black yeast Phialophora attae CBS 131958.</title>
        <authorList>
            <person name="Moreno L.F."/>
            <person name="Stielow B.J."/>
            <person name="de Hoog S."/>
            <person name="Vicente V.A."/>
            <person name="Weiss V.A."/>
            <person name="de Vries M."/>
            <person name="Cruz L.M."/>
            <person name="Souza E.M."/>
        </authorList>
    </citation>
    <scope>NUCLEOTIDE SEQUENCE [LARGE SCALE GENOMIC DNA]</scope>
    <source>
        <strain evidence="2 3">CBS 131958</strain>
    </source>
</reference>
<dbReference type="PANTHER" id="PTHR33112">
    <property type="entry name" value="DOMAIN PROTEIN, PUTATIVE-RELATED"/>
    <property type="match status" value="1"/>
</dbReference>
<evidence type="ECO:0000259" key="1">
    <source>
        <dbReference type="Pfam" id="PF06985"/>
    </source>
</evidence>